<evidence type="ECO:0000259" key="2">
    <source>
        <dbReference type="SMART" id="SM00507"/>
    </source>
</evidence>
<feature type="compositionally biased region" description="Polar residues" evidence="1">
    <location>
        <begin position="78"/>
        <end position="90"/>
    </location>
</feature>
<dbReference type="EMBL" id="NPKI01000020">
    <property type="protein sequence ID" value="PAQ00760.1"/>
    <property type="molecule type" value="Genomic_DNA"/>
</dbReference>
<evidence type="ECO:0000256" key="1">
    <source>
        <dbReference type="SAM" id="MobiDB-lite"/>
    </source>
</evidence>
<dbReference type="InterPro" id="IPR003615">
    <property type="entry name" value="HNH_nuc"/>
</dbReference>
<accession>A0AB36R886</accession>
<dbReference type="InterPro" id="IPR002711">
    <property type="entry name" value="HNH"/>
</dbReference>
<dbReference type="GO" id="GO:0008270">
    <property type="term" value="F:zinc ion binding"/>
    <property type="evidence" value="ECO:0007669"/>
    <property type="project" value="InterPro"/>
</dbReference>
<dbReference type="AlphaFoldDB" id="A0AB36R886"/>
<comment type="caution">
    <text evidence="3">The sequence shown here is derived from an EMBL/GenBank/DDBJ whole genome shotgun (WGS) entry which is preliminary data.</text>
</comment>
<dbReference type="Pfam" id="PF01844">
    <property type="entry name" value="HNH"/>
    <property type="match status" value="1"/>
</dbReference>
<feature type="region of interest" description="Disordered" evidence="1">
    <location>
        <begin position="78"/>
        <end position="122"/>
    </location>
</feature>
<evidence type="ECO:0000313" key="3">
    <source>
        <dbReference type="EMBL" id="PAQ00760.1"/>
    </source>
</evidence>
<dbReference type="Proteomes" id="UP000216215">
    <property type="component" value="Unassembled WGS sequence"/>
</dbReference>
<dbReference type="GO" id="GO:0003676">
    <property type="term" value="F:nucleic acid binding"/>
    <property type="evidence" value="ECO:0007669"/>
    <property type="project" value="InterPro"/>
</dbReference>
<dbReference type="GO" id="GO:0004519">
    <property type="term" value="F:endonuclease activity"/>
    <property type="evidence" value="ECO:0007669"/>
    <property type="project" value="InterPro"/>
</dbReference>
<keyword evidence="4" id="KW-1185">Reference proteome</keyword>
<dbReference type="Gene3D" id="1.10.30.50">
    <property type="match status" value="1"/>
</dbReference>
<organism evidence="3 4">
    <name type="scientific">Mesorhizobium mediterraneum</name>
    <dbReference type="NCBI Taxonomy" id="43617"/>
    <lineage>
        <taxon>Bacteria</taxon>
        <taxon>Pseudomonadati</taxon>
        <taxon>Pseudomonadota</taxon>
        <taxon>Alphaproteobacteria</taxon>
        <taxon>Hyphomicrobiales</taxon>
        <taxon>Phyllobacteriaceae</taxon>
        <taxon>Mesorhizobium</taxon>
    </lineage>
</organism>
<sequence>MVPFCGGNMPTLRDPQYRAFVRRELDRRQGGKCCYCRRDFTKTGPTRMTIEHKKAKMKGGTDDLKNLAAACYHCNQHRGQQMNSTKQRNATGVERSKVPESECETASLPNAQAEAELDGPRA</sequence>
<proteinExistence type="predicted"/>
<feature type="domain" description="HNH nuclease" evidence="2">
    <location>
        <begin position="20"/>
        <end position="76"/>
    </location>
</feature>
<name>A0AB36R886_9HYPH</name>
<gene>
    <name evidence="3" type="ORF">CIT25_17975</name>
</gene>
<reference evidence="4" key="1">
    <citation type="submission" date="2017-08" db="EMBL/GenBank/DDBJ databases">
        <title>Mesorhizobium wenxinae sp. nov., a novel rhizobial species isolated from root nodules of chickpea (Cicer arietinum L.).</title>
        <authorList>
            <person name="Zhang J."/>
        </authorList>
    </citation>
    <scope>NUCLEOTIDE SEQUENCE [LARGE SCALE GENOMIC DNA]</scope>
    <source>
        <strain evidence="4">USDA 3392</strain>
    </source>
</reference>
<evidence type="ECO:0000313" key="4">
    <source>
        <dbReference type="Proteomes" id="UP000216215"/>
    </source>
</evidence>
<protein>
    <recommendedName>
        <fullName evidence="2">HNH nuclease domain-containing protein</fullName>
    </recommendedName>
</protein>
<dbReference type="SMART" id="SM00507">
    <property type="entry name" value="HNHc"/>
    <property type="match status" value="1"/>
</dbReference>
<dbReference type="CDD" id="cd00085">
    <property type="entry name" value="HNHc"/>
    <property type="match status" value="1"/>
</dbReference>